<dbReference type="Gene3D" id="1.10.560.10">
    <property type="entry name" value="GroEL-like equatorial domain"/>
    <property type="match status" value="1"/>
</dbReference>
<proteinExistence type="inferred from homology"/>
<accession>A0ABS8RJB6</accession>
<keyword evidence="4" id="KW-0143">Chaperone</keyword>
<keyword evidence="5" id="KW-1133">Transmembrane helix</keyword>
<sequence>MASANAISCLYHLLLLSRLSCFGSCLLVVILYNISLCYYGVLENRKVSQLQGQRFGNKVAKNRFVVKACAKEIAFDQKSRSALQNGIDKLLMRAKEDKIEAGDVVSCEKIKAKLKPEDLLLSFGKECLVLDEYGTPKVVNDGVTIARAIELPDPMENAGAALIREVASKTNDSAGDGTTTASVLAREIIKLGLLSVTSGANPVSLKGIDKAALGLIEELRKEG</sequence>
<keyword evidence="7" id="KW-1185">Reference proteome</keyword>
<comment type="similarity">
    <text evidence="1">Belongs to the chaperonin (HSP60) family.</text>
</comment>
<dbReference type="PANTHER" id="PTHR45633">
    <property type="entry name" value="60 KDA HEAT SHOCK PROTEIN, MITOCHONDRIAL"/>
    <property type="match status" value="1"/>
</dbReference>
<organism evidence="6 7">
    <name type="scientific">Datura stramonium</name>
    <name type="common">Jimsonweed</name>
    <name type="synonym">Common thornapple</name>
    <dbReference type="NCBI Taxonomy" id="4076"/>
    <lineage>
        <taxon>Eukaryota</taxon>
        <taxon>Viridiplantae</taxon>
        <taxon>Streptophyta</taxon>
        <taxon>Embryophyta</taxon>
        <taxon>Tracheophyta</taxon>
        <taxon>Spermatophyta</taxon>
        <taxon>Magnoliopsida</taxon>
        <taxon>eudicotyledons</taxon>
        <taxon>Gunneridae</taxon>
        <taxon>Pentapetalae</taxon>
        <taxon>asterids</taxon>
        <taxon>lamiids</taxon>
        <taxon>Solanales</taxon>
        <taxon>Solanaceae</taxon>
        <taxon>Solanoideae</taxon>
        <taxon>Datureae</taxon>
        <taxon>Datura</taxon>
    </lineage>
</organism>
<reference evidence="6 7" key="1">
    <citation type="journal article" date="2021" name="BMC Genomics">
        <title>Datura genome reveals duplications of psychoactive alkaloid biosynthetic genes and high mutation rate following tissue culture.</title>
        <authorList>
            <person name="Rajewski A."/>
            <person name="Carter-House D."/>
            <person name="Stajich J."/>
            <person name="Litt A."/>
        </authorList>
    </citation>
    <scope>NUCLEOTIDE SEQUENCE [LARGE SCALE GENOMIC DNA]</scope>
    <source>
        <strain evidence="6">AR-01</strain>
    </source>
</reference>
<comment type="caution">
    <text evidence="6">The sequence shown here is derived from an EMBL/GenBank/DDBJ whole genome shotgun (WGS) entry which is preliminary data.</text>
</comment>
<keyword evidence="3" id="KW-0067">ATP-binding</keyword>
<evidence type="ECO:0000256" key="5">
    <source>
        <dbReference type="SAM" id="Phobius"/>
    </source>
</evidence>
<dbReference type="Proteomes" id="UP000823775">
    <property type="component" value="Unassembled WGS sequence"/>
</dbReference>
<name>A0ABS8RJB6_DATST</name>
<keyword evidence="5" id="KW-0812">Transmembrane</keyword>
<dbReference type="Pfam" id="PF00118">
    <property type="entry name" value="Cpn60_TCP1"/>
    <property type="match status" value="1"/>
</dbReference>
<evidence type="ECO:0000313" key="7">
    <source>
        <dbReference type="Proteomes" id="UP000823775"/>
    </source>
</evidence>
<dbReference type="InterPro" id="IPR027413">
    <property type="entry name" value="GROEL-like_equatorial_sf"/>
</dbReference>
<keyword evidence="5" id="KW-0472">Membrane</keyword>
<dbReference type="SUPFAM" id="SSF48592">
    <property type="entry name" value="GroEL equatorial domain-like"/>
    <property type="match status" value="1"/>
</dbReference>
<dbReference type="EMBL" id="JACEIK010000019">
    <property type="protein sequence ID" value="MCD7446699.1"/>
    <property type="molecule type" value="Genomic_DNA"/>
</dbReference>
<keyword evidence="2" id="KW-0547">Nucleotide-binding</keyword>
<protein>
    <submittedName>
        <fullName evidence="6">Chaperonin 60 subunit alpha 1, chloroplastic</fullName>
    </submittedName>
</protein>
<evidence type="ECO:0000256" key="3">
    <source>
        <dbReference type="ARBA" id="ARBA00022840"/>
    </source>
</evidence>
<dbReference type="InterPro" id="IPR002423">
    <property type="entry name" value="Cpn60/GroEL/TCP-1"/>
</dbReference>
<dbReference type="InterPro" id="IPR017998">
    <property type="entry name" value="Chaperone_TCP-1"/>
</dbReference>
<evidence type="ECO:0000256" key="4">
    <source>
        <dbReference type="ARBA" id="ARBA00023186"/>
    </source>
</evidence>
<feature type="transmembrane region" description="Helical" evidence="5">
    <location>
        <begin position="21"/>
        <end position="41"/>
    </location>
</feature>
<dbReference type="InterPro" id="IPR001844">
    <property type="entry name" value="Cpn60/GroEL"/>
</dbReference>
<gene>
    <name evidence="6" type="primary">CPN60A_4</name>
    <name evidence="6" type="ORF">HAX54_014470</name>
</gene>
<dbReference type="PRINTS" id="PR00304">
    <property type="entry name" value="TCOMPLEXTCP1"/>
</dbReference>
<evidence type="ECO:0000256" key="1">
    <source>
        <dbReference type="ARBA" id="ARBA00006607"/>
    </source>
</evidence>
<evidence type="ECO:0000256" key="2">
    <source>
        <dbReference type="ARBA" id="ARBA00022741"/>
    </source>
</evidence>
<evidence type="ECO:0000313" key="6">
    <source>
        <dbReference type="EMBL" id="MCD7446699.1"/>
    </source>
</evidence>